<organism evidence="2 3">
    <name type="scientific">Oedothorax gibbosus</name>
    <dbReference type="NCBI Taxonomy" id="931172"/>
    <lineage>
        <taxon>Eukaryota</taxon>
        <taxon>Metazoa</taxon>
        <taxon>Ecdysozoa</taxon>
        <taxon>Arthropoda</taxon>
        <taxon>Chelicerata</taxon>
        <taxon>Arachnida</taxon>
        <taxon>Araneae</taxon>
        <taxon>Araneomorphae</taxon>
        <taxon>Entelegynae</taxon>
        <taxon>Araneoidea</taxon>
        <taxon>Linyphiidae</taxon>
        <taxon>Erigoninae</taxon>
        <taxon>Oedothorax</taxon>
    </lineage>
</organism>
<name>A0AAV6TU15_9ARAC</name>
<reference evidence="2 3" key="1">
    <citation type="journal article" date="2022" name="Nat. Ecol. Evol.">
        <title>A masculinizing supergene underlies an exaggerated male reproductive morph in a spider.</title>
        <authorList>
            <person name="Hendrickx F."/>
            <person name="De Corte Z."/>
            <person name="Sonet G."/>
            <person name="Van Belleghem S.M."/>
            <person name="Kostlbacher S."/>
            <person name="Vangestel C."/>
        </authorList>
    </citation>
    <scope>NUCLEOTIDE SEQUENCE [LARGE SCALE GENOMIC DNA]</scope>
    <source>
        <strain evidence="2">W744_W776</strain>
    </source>
</reference>
<evidence type="ECO:0000313" key="2">
    <source>
        <dbReference type="EMBL" id="KAG8175447.1"/>
    </source>
</evidence>
<feature type="compositionally biased region" description="Basic and acidic residues" evidence="1">
    <location>
        <begin position="21"/>
        <end position="35"/>
    </location>
</feature>
<gene>
    <name evidence="2" type="ORF">JTE90_001818</name>
</gene>
<dbReference type="AlphaFoldDB" id="A0AAV6TU15"/>
<comment type="caution">
    <text evidence="2">The sequence shown here is derived from an EMBL/GenBank/DDBJ whole genome shotgun (WGS) entry which is preliminary data.</text>
</comment>
<sequence length="130" mass="14792">MPADRRHKSTRITSYSPTTAKDLHRSIREERRDNSCAHSARGGSRRNIIALNTSVCTRGRSPTRAPHAERPSHNRTTCVGTRERTFDHLWKVPSSGVTLALKGFFIQIINLEKTIRQRKLQLESAFISNL</sequence>
<evidence type="ECO:0000256" key="1">
    <source>
        <dbReference type="SAM" id="MobiDB-lite"/>
    </source>
</evidence>
<evidence type="ECO:0000313" key="3">
    <source>
        <dbReference type="Proteomes" id="UP000827092"/>
    </source>
</evidence>
<dbReference type="EMBL" id="JAFNEN010001000">
    <property type="protein sequence ID" value="KAG8175447.1"/>
    <property type="molecule type" value="Genomic_DNA"/>
</dbReference>
<keyword evidence="3" id="KW-1185">Reference proteome</keyword>
<feature type="region of interest" description="Disordered" evidence="1">
    <location>
        <begin position="1"/>
        <end position="44"/>
    </location>
</feature>
<protein>
    <submittedName>
        <fullName evidence="2">Uncharacterized protein</fullName>
    </submittedName>
</protein>
<proteinExistence type="predicted"/>
<accession>A0AAV6TU15</accession>
<feature type="compositionally biased region" description="Basic residues" evidence="1">
    <location>
        <begin position="1"/>
        <end position="10"/>
    </location>
</feature>
<dbReference type="Proteomes" id="UP000827092">
    <property type="component" value="Unassembled WGS sequence"/>
</dbReference>